<sequence length="157" mass="17606">MYHNEKGITLVEILVSIALFSVVVTLFLSLFSDYMVMTKRVENEVDSINLAEEVAYYIESSGVAPTACGPSDEIMDITNALEDYESFGLDSSNQLYYTSPENQRYYPVVKKLCSGRTAQEENLQLIPIKIEVLRKNSGGTNTTITETYRYLSGSEVN</sequence>
<proteinExistence type="predicted"/>
<evidence type="ECO:0000256" key="1">
    <source>
        <dbReference type="ARBA" id="ARBA00004241"/>
    </source>
</evidence>
<gene>
    <name evidence="4" type="ORF">E4663_03875</name>
</gene>
<keyword evidence="3" id="KW-1133">Transmembrane helix</keyword>
<dbReference type="SUPFAM" id="SSF54523">
    <property type="entry name" value="Pili subunits"/>
    <property type="match status" value="1"/>
</dbReference>
<dbReference type="InterPro" id="IPR012902">
    <property type="entry name" value="N_methyl_site"/>
</dbReference>
<keyword evidence="5" id="KW-1185">Reference proteome</keyword>
<dbReference type="PROSITE" id="PS00409">
    <property type="entry name" value="PROKAR_NTER_METHYL"/>
    <property type="match status" value="1"/>
</dbReference>
<dbReference type="InterPro" id="IPR045584">
    <property type="entry name" value="Pilin-like"/>
</dbReference>
<dbReference type="Pfam" id="PF07963">
    <property type="entry name" value="N_methyl"/>
    <property type="match status" value="1"/>
</dbReference>
<dbReference type="RefSeq" id="WP_135326738.1">
    <property type="nucleotide sequence ID" value="NZ_SRJC01000001.1"/>
</dbReference>
<name>A0A4Z0H2R0_9BACI</name>
<dbReference type="GO" id="GO:0009986">
    <property type="term" value="C:cell surface"/>
    <property type="evidence" value="ECO:0007669"/>
    <property type="project" value="UniProtKB-SubCell"/>
</dbReference>
<protein>
    <submittedName>
        <fullName evidence="4">Type II secretion system protein</fullName>
    </submittedName>
</protein>
<feature type="transmembrane region" description="Helical" evidence="3">
    <location>
        <begin position="13"/>
        <end position="31"/>
    </location>
</feature>
<evidence type="ECO:0000313" key="4">
    <source>
        <dbReference type="EMBL" id="TGB04154.1"/>
    </source>
</evidence>
<comment type="caution">
    <text evidence="4">The sequence shown here is derived from an EMBL/GenBank/DDBJ whole genome shotgun (WGS) entry which is preliminary data.</text>
</comment>
<evidence type="ECO:0000256" key="3">
    <source>
        <dbReference type="SAM" id="Phobius"/>
    </source>
</evidence>
<keyword evidence="3" id="KW-0472">Membrane</keyword>
<organism evidence="4 5">
    <name type="scientific">Halobacillus salinus</name>
    <dbReference type="NCBI Taxonomy" id="192814"/>
    <lineage>
        <taxon>Bacteria</taxon>
        <taxon>Bacillati</taxon>
        <taxon>Bacillota</taxon>
        <taxon>Bacilli</taxon>
        <taxon>Bacillales</taxon>
        <taxon>Bacillaceae</taxon>
        <taxon>Halobacillus</taxon>
    </lineage>
</organism>
<keyword evidence="2" id="KW-0178">Competence</keyword>
<reference evidence="4 5" key="1">
    <citation type="journal article" date="2003" name="Int. J. Syst. Evol. Microbiol.">
        <title>Halobacillus salinus sp. nov., isolated from a salt lake on the coast of the East Sea in Korea.</title>
        <authorList>
            <person name="Yoon J.H."/>
            <person name="Kang K.H."/>
            <person name="Park Y.H."/>
        </authorList>
    </citation>
    <scope>NUCLEOTIDE SEQUENCE [LARGE SCALE GENOMIC DNA]</scope>
    <source>
        <strain evidence="4 5">HSL-3</strain>
    </source>
</reference>
<dbReference type="AlphaFoldDB" id="A0A4Z0H2R0"/>
<comment type="subcellular location">
    <subcellularLocation>
        <location evidence="1">Cell surface</location>
    </subcellularLocation>
</comment>
<dbReference type="Proteomes" id="UP000297982">
    <property type="component" value="Unassembled WGS sequence"/>
</dbReference>
<dbReference type="GO" id="GO:0030420">
    <property type="term" value="P:establishment of competence for transformation"/>
    <property type="evidence" value="ECO:0007669"/>
    <property type="project" value="UniProtKB-KW"/>
</dbReference>
<accession>A0A4Z0H2R0</accession>
<evidence type="ECO:0000313" key="5">
    <source>
        <dbReference type="Proteomes" id="UP000297982"/>
    </source>
</evidence>
<dbReference type="STRING" id="192814.GCA_900166575_01100"/>
<dbReference type="EMBL" id="SRJC01000001">
    <property type="protein sequence ID" value="TGB04154.1"/>
    <property type="molecule type" value="Genomic_DNA"/>
</dbReference>
<evidence type="ECO:0000256" key="2">
    <source>
        <dbReference type="ARBA" id="ARBA00023287"/>
    </source>
</evidence>
<keyword evidence="3" id="KW-0812">Transmembrane</keyword>